<evidence type="ECO:0000313" key="4">
    <source>
        <dbReference type="EMBL" id="VDD86520.1"/>
    </source>
</evidence>
<reference evidence="4 5" key="2">
    <citation type="submission" date="2018-10" db="EMBL/GenBank/DDBJ databases">
        <authorList>
            <consortium name="Pathogen Informatics"/>
        </authorList>
    </citation>
    <scope>NUCLEOTIDE SEQUENCE [LARGE SCALE GENOMIC DNA]</scope>
</reference>
<dbReference type="InterPro" id="IPR002068">
    <property type="entry name" value="A-crystallin/Hsp20_dom"/>
</dbReference>
<reference evidence="6" key="1">
    <citation type="submission" date="2017-02" db="UniProtKB">
        <authorList>
            <consortium name="WormBaseParasite"/>
        </authorList>
    </citation>
    <scope>IDENTIFICATION</scope>
</reference>
<feature type="domain" description="SHSP" evidence="3">
    <location>
        <begin position="18"/>
        <end position="130"/>
    </location>
</feature>
<dbReference type="GO" id="GO:0051082">
    <property type="term" value="F:unfolded protein binding"/>
    <property type="evidence" value="ECO:0007669"/>
    <property type="project" value="TreeGrafter"/>
</dbReference>
<proteinExistence type="inferred from homology"/>
<dbReference type="PANTHER" id="PTHR45640:SF35">
    <property type="entry name" value="HEAT SHOCK PROTEIN HSP-12.2"/>
    <property type="match status" value="1"/>
</dbReference>
<gene>
    <name evidence="4" type="ORF">EVEC_LOCUS1663</name>
</gene>
<organism evidence="6">
    <name type="scientific">Enterobius vermicularis</name>
    <name type="common">Human pinworm</name>
    <dbReference type="NCBI Taxonomy" id="51028"/>
    <lineage>
        <taxon>Eukaryota</taxon>
        <taxon>Metazoa</taxon>
        <taxon>Ecdysozoa</taxon>
        <taxon>Nematoda</taxon>
        <taxon>Chromadorea</taxon>
        <taxon>Rhabditida</taxon>
        <taxon>Spirurina</taxon>
        <taxon>Oxyuridomorpha</taxon>
        <taxon>Oxyuroidea</taxon>
        <taxon>Oxyuridae</taxon>
        <taxon>Enterobius</taxon>
    </lineage>
</organism>
<sequence length="233" mass="26554">MTDRTVDVTHSWKAEQWDWPLQQNDGVVRLTNTNEKFEVALDAAFFTPKEIEVKVVGNQLVIHCMHESRTDQFGEIKREINRTYILPDDVDTKSLKSNLTTRGHLVISAKKKTQKVKTSHMEQVETIPVGEERVAETWDWPLQQADGVVRVTNTKDKFEVGLDVQFFTPNEIEVKVTGQDLLINCRHELRADAHGSVAREIHRSYKLPNDVNTATIKSHLSARGVLTISADKK</sequence>
<keyword evidence="5" id="KW-1185">Reference proteome</keyword>
<dbReference type="CDD" id="cd06526">
    <property type="entry name" value="metazoan_ACD"/>
    <property type="match status" value="2"/>
</dbReference>
<accession>A0A0N4UWS4</accession>
<dbReference type="GO" id="GO:0005634">
    <property type="term" value="C:nucleus"/>
    <property type="evidence" value="ECO:0007669"/>
    <property type="project" value="TreeGrafter"/>
</dbReference>
<dbReference type="GO" id="GO:0042026">
    <property type="term" value="P:protein refolding"/>
    <property type="evidence" value="ECO:0007669"/>
    <property type="project" value="TreeGrafter"/>
</dbReference>
<dbReference type="PRINTS" id="PR00299">
    <property type="entry name" value="ACRYSTALLIN"/>
</dbReference>
<protein>
    <submittedName>
        <fullName evidence="6">SHSP domain-containing protein</fullName>
    </submittedName>
</protein>
<dbReference type="FunFam" id="2.60.40.790:FF:000036">
    <property type="entry name" value="Heat Shock Protein"/>
    <property type="match status" value="1"/>
</dbReference>
<evidence type="ECO:0000313" key="5">
    <source>
        <dbReference type="Proteomes" id="UP000274131"/>
    </source>
</evidence>
<evidence type="ECO:0000256" key="2">
    <source>
        <dbReference type="RuleBase" id="RU003616"/>
    </source>
</evidence>
<dbReference type="InterPro" id="IPR001436">
    <property type="entry name" value="Alpha-crystallin/sHSP_animal"/>
</dbReference>
<dbReference type="Proteomes" id="UP000274131">
    <property type="component" value="Unassembled WGS sequence"/>
</dbReference>
<dbReference type="SUPFAM" id="SSF49764">
    <property type="entry name" value="HSP20-like chaperones"/>
    <property type="match status" value="2"/>
</dbReference>
<comment type="similarity">
    <text evidence="1 2">Belongs to the small heat shock protein (HSP20) family.</text>
</comment>
<dbReference type="PROSITE" id="PS01031">
    <property type="entry name" value="SHSP"/>
    <property type="match status" value="2"/>
</dbReference>
<dbReference type="OrthoDB" id="1431247at2759"/>
<evidence type="ECO:0000259" key="3">
    <source>
        <dbReference type="PROSITE" id="PS01031"/>
    </source>
</evidence>
<dbReference type="EMBL" id="UXUI01007247">
    <property type="protein sequence ID" value="VDD86520.1"/>
    <property type="molecule type" value="Genomic_DNA"/>
</dbReference>
<evidence type="ECO:0000256" key="1">
    <source>
        <dbReference type="PROSITE-ProRule" id="PRU00285"/>
    </source>
</evidence>
<dbReference type="GO" id="GO:0005737">
    <property type="term" value="C:cytoplasm"/>
    <property type="evidence" value="ECO:0007669"/>
    <property type="project" value="TreeGrafter"/>
</dbReference>
<dbReference type="Gene3D" id="2.60.40.790">
    <property type="match status" value="2"/>
</dbReference>
<dbReference type="STRING" id="51028.A0A0N4UWS4"/>
<feature type="domain" description="SHSP" evidence="3">
    <location>
        <begin position="139"/>
        <end position="233"/>
    </location>
</feature>
<dbReference type="InterPro" id="IPR008978">
    <property type="entry name" value="HSP20-like_chaperone"/>
</dbReference>
<evidence type="ECO:0000313" key="6">
    <source>
        <dbReference type="WBParaSite" id="EVEC_0000195501-mRNA-1"/>
    </source>
</evidence>
<name>A0A0N4UWS4_ENTVE</name>
<dbReference type="GO" id="GO:0009408">
    <property type="term" value="P:response to heat"/>
    <property type="evidence" value="ECO:0007669"/>
    <property type="project" value="TreeGrafter"/>
</dbReference>
<dbReference type="AlphaFoldDB" id="A0A0N4UWS4"/>
<dbReference type="Pfam" id="PF00011">
    <property type="entry name" value="HSP20"/>
    <property type="match status" value="2"/>
</dbReference>
<dbReference type="PANTHER" id="PTHR45640">
    <property type="entry name" value="HEAT SHOCK PROTEIN HSP-12.2-RELATED"/>
    <property type="match status" value="1"/>
</dbReference>
<dbReference type="WBParaSite" id="EVEC_0000195501-mRNA-1">
    <property type="protein sequence ID" value="EVEC_0000195501-mRNA-1"/>
    <property type="gene ID" value="EVEC_0000195501"/>
</dbReference>